<keyword evidence="2" id="KW-0539">Nucleus</keyword>
<dbReference type="EMBL" id="JAGTJR010000021">
    <property type="protein sequence ID" value="KAH7043987.1"/>
    <property type="molecule type" value="Genomic_DNA"/>
</dbReference>
<feature type="domain" description="Zn(2)-C6 fungal-type" evidence="4">
    <location>
        <begin position="7"/>
        <end position="39"/>
    </location>
</feature>
<name>A0ABQ8G6L3_9PEZI</name>
<dbReference type="InterPro" id="IPR050613">
    <property type="entry name" value="Sec_Metabolite_Reg"/>
</dbReference>
<evidence type="ECO:0000259" key="4">
    <source>
        <dbReference type="PROSITE" id="PS50048"/>
    </source>
</evidence>
<feature type="region of interest" description="Disordered" evidence="3">
    <location>
        <begin position="52"/>
        <end position="73"/>
    </location>
</feature>
<evidence type="ECO:0000313" key="5">
    <source>
        <dbReference type="EMBL" id="KAH7043987.1"/>
    </source>
</evidence>
<evidence type="ECO:0000256" key="1">
    <source>
        <dbReference type="ARBA" id="ARBA00004123"/>
    </source>
</evidence>
<dbReference type="SMART" id="SM00066">
    <property type="entry name" value="GAL4"/>
    <property type="match status" value="1"/>
</dbReference>
<dbReference type="PROSITE" id="PS50048">
    <property type="entry name" value="ZN2_CY6_FUNGAL_2"/>
    <property type="match status" value="1"/>
</dbReference>
<dbReference type="CDD" id="cd00067">
    <property type="entry name" value="GAL4"/>
    <property type="match status" value="1"/>
</dbReference>
<dbReference type="Pfam" id="PF00172">
    <property type="entry name" value="Zn_clus"/>
    <property type="match status" value="1"/>
</dbReference>
<proteinExistence type="predicted"/>
<comment type="subcellular location">
    <subcellularLocation>
        <location evidence="1">Nucleus</location>
    </subcellularLocation>
</comment>
<dbReference type="Gene3D" id="4.10.240.10">
    <property type="entry name" value="Zn(2)-C6 fungal-type DNA-binding domain"/>
    <property type="match status" value="1"/>
</dbReference>
<evidence type="ECO:0000256" key="3">
    <source>
        <dbReference type="SAM" id="MobiDB-lite"/>
    </source>
</evidence>
<comment type="caution">
    <text evidence="5">The sequence shown here is derived from an EMBL/GenBank/DDBJ whole genome shotgun (WGS) entry which is preliminary data.</text>
</comment>
<dbReference type="InterPro" id="IPR001138">
    <property type="entry name" value="Zn2Cys6_DnaBD"/>
</dbReference>
<accession>A0ABQ8G6L3</accession>
<dbReference type="CDD" id="cd12148">
    <property type="entry name" value="fungal_TF_MHR"/>
    <property type="match status" value="1"/>
</dbReference>
<organism evidence="5 6">
    <name type="scientific">Macrophomina phaseolina</name>
    <dbReference type="NCBI Taxonomy" id="35725"/>
    <lineage>
        <taxon>Eukaryota</taxon>
        <taxon>Fungi</taxon>
        <taxon>Dikarya</taxon>
        <taxon>Ascomycota</taxon>
        <taxon>Pezizomycotina</taxon>
        <taxon>Dothideomycetes</taxon>
        <taxon>Dothideomycetes incertae sedis</taxon>
        <taxon>Botryosphaeriales</taxon>
        <taxon>Botryosphaeriaceae</taxon>
        <taxon>Macrophomina</taxon>
    </lineage>
</organism>
<evidence type="ECO:0000256" key="2">
    <source>
        <dbReference type="ARBA" id="ARBA00023242"/>
    </source>
</evidence>
<protein>
    <recommendedName>
        <fullName evidence="4">Zn(2)-C6 fungal-type domain-containing protein</fullName>
    </recommendedName>
</protein>
<dbReference type="Proteomes" id="UP000774617">
    <property type="component" value="Unassembled WGS sequence"/>
</dbReference>
<evidence type="ECO:0000313" key="6">
    <source>
        <dbReference type="Proteomes" id="UP000774617"/>
    </source>
</evidence>
<dbReference type="PANTHER" id="PTHR31001:SF40">
    <property type="entry name" value="ZN(II)2CYS6 TRANSCRIPTION FACTOR (EUROFUNG)"/>
    <property type="match status" value="1"/>
</dbReference>
<dbReference type="InterPro" id="IPR036864">
    <property type="entry name" value="Zn2-C6_fun-type_DNA-bd_sf"/>
</dbReference>
<keyword evidence="6" id="KW-1185">Reference proteome</keyword>
<sequence>MPPKLPACDPCRFSKLACDHARPVCSRCRAQNKEAACMYRARPFKKRKIQIGSADPCASSSSPSGREPSLAGFLTKSSHYPNPGYLGSSSHTAFFKHLSPAHLDRMDAASVPDRPERSPESLVNDGAISHGAELIKHFVCSSKVHSWIPLLHAWIEKGVNLALAESFTGRCAETTQHLTEKFADGSQNCMDLSRTLFRSSLSPLAVDASAAVEDFYAKFCGDNMRWETLGLFFTAVSRATIDLVVFEPLYSSQSQRRSFQELATYYSDVCLDIALSLDCLNDLQLFLQYENFILHSFIHGDQSYQSWRKLGDVTSSLFALGYHEQLDNKTPAPRFLQDLRQAAFARAYSADKNVALFLGRPPRILRKYSRVLPRHVSWDPEESYSLMADTRWSSLCAVLKEDILDLSREENYDERIRKAREIQADAEVQWAALPQHFRLEGSLKTCDRRPVERDFLVSTRLNHLHVLFLLRLALVHRTSEPDARLLVISANMLNLVMEAVVLKDRLANSGTSLVWKVAYFGLAAAGVVCLALLNRSFTANDGEFSVSRVIQDLSVLVAEVEAGALVHVEDPNYALLAGATQTIKSLLDRIMSDDLTRHPAVPAPPDPLSLSPTVNGNDDWSLWESHNLQDFEVDFWLNLAEHPSLLRPDSGVSSFP</sequence>
<feature type="compositionally biased region" description="Low complexity" evidence="3">
    <location>
        <begin position="53"/>
        <end position="71"/>
    </location>
</feature>
<dbReference type="PANTHER" id="PTHR31001">
    <property type="entry name" value="UNCHARACTERIZED TRANSCRIPTIONAL REGULATORY PROTEIN"/>
    <property type="match status" value="1"/>
</dbReference>
<reference evidence="5 6" key="1">
    <citation type="journal article" date="2021" name="Nat. Commun.">
        <title>Genetic determinants of endophytism in the Arabidopsis root mycobiome.</title>
        <authorList>
            <person name="Mesny F."/>
            <person name="Miyauchi S."/>
            <person name="Thiergart T."/>
            <person name="Pickel B."/>
            <person name="Atanasova L."/>
            <person name="Karlsson M."/>
            <person name="Huettel B."/>
            <person name="Barry K.W."/>
            <person name="Haridas S."/>
            <person name="Chen C."/>
            <person name="Bauer D."/>
            <person name="Andreopoulos W."/>
            <person name="Pangilinan J."/>
            <person name="LaButti K."/>
            <person name="Riley R."/>
            <person name="Lipzen A."/>
            <person name="Clum A."/>
            <person name="Drula E."/>
            <person name="Henrissat B."/>
            <person name="Kohler A."/>
            <person name="Grigoriev I.V."/>
            <person name="Martin F.M."/>
            <person name="Hacquard S."/>
        </authorList>
    </citation>
    <scope>NUCLEOTIDE SEQUENCE [LARGE SCALE GENOMIC DNA]</scope>
    <source>
        <strain evidence="5 6">MPI-SDFR-AT-0080</strain>
    </source>
</reference>
<dbReference type="SUPFAM" id="SSF57701">
    <property type="entry name" value="Zn2/Cys6 DNA-binding domain"/>
    <property type="match status" value="1"/>
</dbReference>
<dbReference type="PROSITE" id="PS00463">
    <property type="entry name" value="ZN2_CY6_FUNGAL_1"/>
    <property type="match status" value="1"/>
</dbReference>
<gene>
    <name evidence="5" type="ORF">B0J12DRAFT_188104</name>
</gene>